<keyword evidence="6" id="KW-1185">Reference proteome</keyword>
<feature type="signal peptide" evidence="4">
    <location>
        <begin position="1"/>
        <end position="22"/>
    </location>
</feature>
<evidence type="ECO:0000256" key="1">
    <source>
        <dbReference type="ARBA" id="ARBA00003989"/>
    </source>
</evidence>
<keyword evidence="3 4" id="KW-0732">Signal</keyword>
<evidence type="ECO:0000256" key="2">
    <source>
        <dbReference type="ARBA" id="ARBA00014031"/>
    </source>
</evidence>
<evidence type="ECO:0000313" key="6">
    <source>
        <dbReference type="Proteomes" id="UP000541185"/>
    </source>
</evidence>
<dbReference type="Pfam" id="PF10614">
    <property type="entry name" value="CsgF"/>
    <property type="match status" value="1"/>
</dbReference>
<proteinExistence type="predicted"/>
<name>A0A848HBN8_9BURK</name>
<feature type="chain" id="PRO_5032596920" description="Curli production assembly/transport component CsgF" evidence="4">
    <location>
        <begin position="23"/>
        <end position="143"/>
    </location>
</feature>
<dbReference type="AlphaFoldDB" id="A0A848HBN8"/>
<dbReference type="RefSeq" id="WP_169420209.1">
    <property type="nucleotide sequence ID" value="NZ_JABBFX010000002.1"/>
</dbReference>
<organism evidence="5 6">
    <name type="scientific">Ramlibacter agri</name>
    <dbReference type="NCBI Taxonomy" id="2728837"/>
    <lineage>
        <taxon>Bacteria</taxon>
        <taxon>Pseudomonadati</taxon>
        <taxon>Pseudomonadota</taxon>
        <taxon>Betaproteobacteria</taxon>
        <taxon>Burkholderiales</taxon>
        <taxon>Comamonadaceae</taxon>
        <taxon>Ramlibacter</taxon>
    </lineage>
</organism>
<protein>
    <recommendedName>
        <fullName evidence="2">Curli production assembly/transport component CsgF</fullName>
    </recommendedName>
</protein>
<sequence>MRLAFRLLSIALAASASGAAQANPLVYTPVNPTFGGSPLNGPFLLNRADAQNQHKDPNAPTAVNPFSAQSQLDQFNSALQQAILSRISAAVSSSVVGADGKLIPGTVQTQNFTISISDLGGGKLRIVTTDKLSGSSTSFEISQ</sequence>
<dbReference type="Proteomes" id="UP000541185">
    <property type="component" value="Unassembled WGS sequence"/>
</dbReference>
<accession>A0A848HBN8</accession>
<evidence type="ECO:0000313" key="5">
    <source>
        <dbReference type="EMBL" id="NML45903.1"/>
    </source>
</evidence>
<evidence type="ECO:0000256" key="3">
    <source>
        <dbReference type="ARBA" id="ARBA00022729"/>
    </source>
</evidence>
<comment type="caution">
    <text evidence="5">The sequence shown here is derived from an EMBL/GenBank/DDBJ whole genome shotgun (WGS) entry which is preliminary data.</text>
</comment>
<dbReference type="EMBL" id="JABBFX010000002">
    <property type="protein sequence ID" value="NML45903.1"/>
    <property type="molecule type" value="Genomic_DNA"/>
</dbReference>
<dbReference type="InterPro" id="IPR018893">
    <property type="entry name" value="T8SS_CsgF"/>
</dbReference>
<reference evidence="5 6" key="1">
    <citation type="submission" date="2020-04" db="EMBL/GenBank/DDBJ databases">
        <title>Ramlibacter sp. G-1-2-2 isolated from soil.</title>
        <authorList>
            <person name="Dahal R.H."/>
        </authorList>
    </citation>
    <scope>NUCLEOTIDE SEQUENCE [LARGE SCALE GENOMIC DNA]</scope>
    <source>
        <strain evidence="5 6">G-1-2-2</strain>
    </source>
</reference>
<evidence type="ECO:0000256" key="4">
    <source>
        <dbReference type="SAM" id="SignalP"/>
    </source>
</evidence>
<comment type="function">
    <text evidence="1">May be involved in the biogenesis of curli organelles.</text>
</comment>
<gene>
    <name evidence="5" type="ORF">HHL11_19295</name>
</gene>